<evidence type="ECO:0000313" key="2">
    <source>
        <dbReference type="Proteomes" id="UP000235584"/>
    </source>
</evidence>
<evidence type="ECO:0000313" key="1">
    <source>
        <dbReference type="EMBL" id="AUN98096.1"/>
    </source>
</evidence>
<dbReference type="Proteomes" id="UP000235584">
    <property type="component" value="Chromosome"/>
</dbReference>
<dbReference type="EMBL" id="CP025704">
    <property type="protein sequence ID" value="AUN98096.1"/>
    <property type="molecule type" value="Genomic_DNA"/>
</dbReference>
<dbReference type="KEGG" id="bsto:C0V70_08230"/>
<organism evidence="1 2">
    <name type="scientific">Bacteriovorax stolpii</name>
    <name type="common">Bdellovibrio stolpii</name>
    <dbReference type="NCBI Taxonomy" id="960"/>
    <lineage>
        <taxon>Bacteria</taxon>
        <taxon>Pseudomonadati</taxon>
        <taxon>Bdellovibrionota</taxon>
        <taxon>Bacteriovoracia</taxon>
        <taxon>Bacteriovoracales</taxon>
        <taxon>Bacteriovoracaceae</taxon>
        <taxon>Bacteriovorax</taxon>
    </lineage>
</organism>
<proteinExistence type="predicted"/>
<sequence>MRLQILKNRPLKLLATLMVTMHSFAVCAFMSPSNTNAPSQKPSVATSEIVKVLQKDCVTCTPDLAPGFPLTGNRSARAIAMVSDKAMSQEEQSFFIYLSAYCMTVPGLRGEKDFNKKMMDSMKETAVNGNIDGYWQEAGCEPMYIAQTMSPLIHIIAENSTDRMQYMLYLKKYYTNKKDPGTFRKIINSKNSQGQTVLDYIQYAFNNRRFANIEEKGLNEFIKFLCENGAEYSKSPGKRCPAEYLTLYK</sequence>
<keyword evidence="2" id="KW-1185">Reference proteome</keyword>
<gene>
    <name evidence="1" type="ORF">C0V70_08230</name>
</gene>
<protein>
    <submittedName>
        <fullName evidence="1">Uncharacterized protein</fullName>
    </submittedName>
</protein>
<reference evidence="1 2" key="1">
    <citation type="submission" date="2018-01" db="EMBL/GenBank/DDBJ databases">
        <title>Complete genome sequence of Bacteriovorax stolpii DSM12778.</title>
        <authorList>
            <person name="Tang B."/>
            <person name="Chang J."/>
        </authorList>
    </citation>
    <scope>NUCLEOTIDE SEQUENCE [LARGE SCALE GENOMIC DNA]</scope>
    <source>
        <strain evidence="1 2">DSM 12778</strain>
    </source>
</reference>
<name>A0A2K9NRD9_BACTC</name>
<accession>A0A2K9NRD9</accession>
<dbReference type="AlphaFoldDB" id="A0A2K9NRD9"/>